<dbReference type="AlphaFoldDB" id="A0A9D1CVK9"/>
<accession>A0A9D1CVK9</accession>
<evidence type="ECO:0008006" key="3">
    <source>
        <dbReference type="Google" id="ProtNLM"/>
    </source>
</evidence>
<organism evidence="1 2">
    <name type="scientific">Candidatus Pullichristensenella stercorigallinarum</name>
    <dbReference type="NCBI Taxonomy" id="2840909"/>
    <lineage>
        <taxon>Bacteria</taxon>
        <taxon>Bacillati</taxon>
        <taxon>Bacillota</taxon>
        <taxon>Clostridia</taxon>
        <taxon>Candidatus Pullichristensenella</taxon>
    </lineage>
</organism>
<dbReference type="Proteomes" id="UP000824260">
    <property type="component" value="Unassembled WGS sequence"/>
</dbReference>
<proteinExistence type="predicted"/>
<dbReference type="InterPro" id="IPR047708">
    <property type="entry name" value="CD1871A-like"/>
</dbReference>
<name>A0A9D1CVK9_9FIRM</name>
<protein>
    <recommendedName>
        <fullName evidence="3">Thioredoxin</fullName>
    </recommendedName>
</protein>
<reference evidence="1" key="2">
    <citation type="journal article" date="2021" name="PeerJ">
        <title>Extensive microbial diversity within the chicken gut microbiome revealed by metagenomics and culture.</title>
        <authorList>
            <person name="Gilroy R."/>
            <person name="Ravi A."/>
            <person name="Getino M."/>
            <person name="Pursley I."/>
            <person name="Horton D.L."/>
            <person name="Alikhan N.F."/>
            <person name="Baker D."/>
            <person name="Gharbi K."/>
            <person name="Hall N."/>
            <person name="Watson M."/>
            <person name="Adriaenssens E.M."/>
            <person name="Foster-Nyarko E."/>
            <person name="Jarju S."/>
            <person name="Secka A."/>
            <person name="Antonio M."/>
            <person name="Oren A."/>
            <person name="Chaudhuri R.R."/>
            <person name="La Ragione R."/>
            <person name="Hildebrand F."/>
            <person name="Pallen M.J."/>
        </authorList>
    </citation>
    <scope>NUCLEOTIDE SEQUENCE</scope>
    <source>
        <strain evidence="1">ChiSjej6B24-2974</strain>
    </source>
</reference>
<sequence length="45" mass="4650">MRAKIIGAGLLAMGIALIFAGLSLGQEMSVLRKAIFVCLECIGIG</sequence>
<reference evidence="1" key="1">
    <citation type="submission" date="2020-10" db="EMBL/GenBank/DDBJ databases">
        <authorList>
            <person name="Gilroy R."/>
        </authorList>
    </citation>
    <scope>NUCLEOTIDE SEQUENCE</scope>
    <source>
        <strain evidence="1">ChiSjej6B24-2974</strain>
    </source>
</reference>
<evidence type="ECO:0000313" key="2">
    <source>
        <dbReference type="Proteomes" id="UP000824260"/>
    </source>
</evidence>
<dbReference type="NCBIfam" id="NF040920">
    <property type="entry name" value="CD1871A_fam"/>
    <property type="match status" value="1"/>
</dbReference>
<gene>
    <name evidence="1" type="ORF">IAA52_01200</name>
</gene>
<dbReference type="EMBL" id="DVFZ01000013">
    <property type="protein sequence ID" value="HIQ81698.1"/>
    <property type="molecule type" value="Genomic_DNA"/>
</dbReference>
<evidence type="ECO:0000313" key="1">
    <source>
        <dbReference type="EMBL" id="HIQ81698.1"/>
    </source>
</evidence>
<comment type="caution">
    <text evidence="1">The sequence shown here is derived from an EMBL/GenBank/DDBJ whole genome shotgun (WGS) entry which is preliminary data.</text>
</comment>